<organism evidence="1 2">
    <name type="scientific">Paenibacillus enshidis</name>
    <dbReference type="NCBI Taxonomy" id="1458439"/>
    <lineage>
        <taxon>Bacteria</taxon>
        <taxon>Bacillati</taxon>
        <taxon>Bacillota</taxon>
        <taxon>Bacilli</taxon>
        <taxon>Bacillales</taxon>
        <taxon>Paenibacillaceae</taxon>
        <taxon>Paenibacillus</taxon>
    </lineage>
</organism>
<dbReference type="Proteomes" id="UP001580346">
    <property type="component" value="Unassembled WGS sequence"/>
</dbReference>
<dbReference type="InterPro" id="IPR058705">
    <property type="entry name" value="A_ENA"/>
</dbReference>
<dbReference type="Pfam" id="PF26595">
    <property type="entry name" value="A_ENA"/>
    <property type="match status" value="1"/>
</dbReference>
<sequence>MIQTEGVIELSQANIPNITPTITVTREDAITLLIVSIAMEELGLSHILNAEGEKLQYVLGTLSGTIPPPNVTLDVLLAINDSIRKTIKETTKKDWILSNKLQKALCASKI</sequence>
<comment type="caution">
    <text evidence="1">The sequence shown here is derived from an EMBL/GenBank/DDBJ whole genome shotgun (WGS) entry which is preliminary data.</text>
</comment>
<dbReference type="EMBL" id="JBHHMI010000024">
    <property type="protein sequence ID" value="MFB5269066.1"/>
    <property type="molecule type" value="Genomic_DNA"/>
</dbReference>
<dbReference type="RefSeq" id="WP_375357342.1">
    <property type="nucleotide sequence ID" value="NZ_JBHHMI010000024.1"/>
</dbReference>
<keyword evidence="2" id="KW-1185">Reference proteome</keyword>
<evidence type="ECO:0000313" key="1">
    <source>
        <dbReference type="EMBL" id="MFB5269066.1"/>
    </source>
</evidence>
<accession>A0ABV5B102</accession>
<reference evidence="1 2" key="1">
    <citation type="submission" date="2024-09" db="EMBL/GenBank/DDBJ databases">
        <title>Paenibacillus zeirhizospherea sp. nov., isolated from surface of the maize (Zea mays) roots in a horticulture field, Hungary.</title>
        <authorList>
            <person name="Marton D."/>
            <person name="Farkas M."/>
            <person name="Bedics A."/>
            <person name="Toth E."/>
            <person name="Tancsics A."/>
            <person name="Boka K."/>
            <person name="Maroti G."/>
            <person name="Kriszt B."/>
            <person name="Cserhati M."/>
        </authorList>
    </citation>
    <scope>NUCLEOTIDE SEQUENCE [LARGE SCALE GENOMIC DNA]</scope>
    <source>
        <strain evidence="1 2">KCTC 33519</strain>
    </source>
</reference>
<gene>
    <name evidence="1" type="ORF">ACE41H_20080</name>
</gene>
<name>A0ABV5B102_9BACL</name>
<evidence type="ECO:0000313" key="2">
    <source>
        <dbReference type="Proteomes" id="UP001580346"/>
    </source>
</evidence>
<protein>
    <submittedName>
        <fullName evidence="1">Uncharacterized protein</fullName>
    </submittedName>
</protein>
<proteinExistence type="predicted"/>